<comment type="caution">
    <text evidence="1">The sequence shown here is derived from an EMBL/GenBank/DDBJ whole genome shotgun (WGS) entry which is preliminary data.</text>
</comment>
<dbReference type="Proteomes" id="UP000177376">
    <property type="component" value="Unassembled WGS sequence"/>
</dbReference>
<evidence type="ECO:0000313" key="1">
    <source>
        <dbReference type="EMBL" id="OGY51601.1"/>
    </source>
</evidence>
<evidence type="ECO:0000313" key="2">
    <source>
        <dbReference type="Proteomes" id="UP000177376"/>
    </source>
</evidence>
<gene>
    <name evidence="1" type="ORF">A3A02_02220</name>
</gene>
<proteinExistence type="predicted"/>
<organism evidence="1 2">
    <name type="scientific">Candidatus Buchananbacteria bacterium RIFCSPLOWO2_01_FULL_39_33</name>
    <dbReference type="NCBI Taxonomy" id="1797543"/>
    <lineage>
        <taxon>Bacteria</taxon>
        <taxon>Candidatus Buchananiibacteriota</taxon>
    </lineage>
</organism>
<dbReference type="EMBL" id="MHIM01000034">
    <property type="protein sequence ID" value="OGY51601.1"/>
    <property type="molecule type" value="Genomic_DNA"/>
</dbReference>
<sequence>MKYGNVTLGKIEAVWNKLGGEDGVNQFLRGELTVKGAELLKRVTTMAVSGTKRFVANEHRKETNVGLTGSNFEKLFLEKVEENVGDAIIAIDRLVRASLNASIRAELGSRAEIKLAHFFEVLKAQSGGEAGVLLVNGYANIAYIRGADKKVWAVDAYWGSDCGFWRVDARSVGGPSGWCAGRRVLSRDS</sequence>
<protein>
    <submittedName>
        <fullName evidence="1">Uncharacterized protein</fullName>
    </submittedName>
</protein>
<reference evidence="1 2" key="1">
    <citation type="journal article" date="2016" name="Nat. Commun.">
        <title>Thousands of microbial genomes shed light on interconnected biogeochemical processes in an aquifer system.</title>
        <authorList>
            <person name="Anantharaman K."/>
            <person name="Brown C.T."/>
            <person name="Hug L.A."/>
            <person name="Sharon I."/>
            <person name="Castelle C.J."/>
            <person name="Probst A.J."/>
            <person name="Thomas B.C."/>
            <person name="Singh A."/>
            <person name="Wilkins M.J."/>
            <person name="Karaoz U."/>
            <person name="Brodie E.L."/>
            <person name="Williams K.H."/>
            <person name="Hubbard S.S."/>
            <person name="Banfield J.F."/>
        </authorList>
    </citation>
    <scope>NUCLEOTIDE SEQUENCE [LARGE SCALE GENOMIC DNA]</scope>
</reference>
<dbReference type="AlphaFoldDB" id="A0A1G1YH61"/>
<accession>A0A1G1YH61</accession>
<name>A0A1G1YH61_9BACT</name>